<comment type="caution">
    <text evidence="2">The sequence shown here is derived from an EMBL/GenBank/DDBJ whole genome shotgun (WGS) entry which is preliminary data.</text>
</comment>
<feature type="region of interest" description="Disordered" evidence="1">
    <location>
        <begin position="1"/>
        <end position="89"/>
    </location>
</feature>
<accession>A0A9P4QR81</accession>
<dbReference type="Proteomes" id="UP000799444">
    <property type="component" value="Unassembled WGS sequence"/>
</dbReference>
<organism evidence="2 3">
    <name type="scientific">Polyplosphaeria fusca</name>
    <dbReference type="NCBI Taxonomy" id="682080"/>
    <lineage>
        <taxon>Eukaryota</taxon>
        <taxon>Fungi</taxon>
        <taxon>Dikarya</taxon>
        <taxon>Ascomycota</taxon>
        <taxon>Pezizomycotina</taxon>
        <taxon>Dothideomycetes</taxon>
        <taxon>Pleosporomycetidae</taxon>
        <taxon>Pleosporales</taxon>
        <taxon>Tetraplosphaeriaceae</taxon>
        <taxon>Polyplosphaeria</taxon>
    </lineage>
</organism>
<evidence type="ECO:0000313" key="2">
    <source>
        <dbReference type="EMBL" id="KAF2729486.1"/>
    </source>
</evidence>
<gene>
    <name evidence="2" type="ORF">EJ04DRAFT_568628</name>
</gene>
<protein>
    <submittedName>
        <fullName evidence="2">Uncharacterized protein</fullName>
    </submittedName>
</protein>
<feature type="compositionally biased region" description="Basic and acidic residues" evidence="1">
    <location>
        <begin position="1"/>
        <end position="28"/>
    </location>
</feature>
<reference evidence="2" key="1">
    <citation type="journal article" date="2020" name="Stud. Mycol.">
        <title>101 Dothideomycetes genomes: a test case for predicting lifestyles and emergence of pathogens.</title>
        <authorList>
            <person name="Haridas S."/>
            <person name="Albert R."/>
            <person name="Binder M."/>
            <person name="Bloem J."/>
            <person name="Labutti K."/>
            <person name="Salamov A."/>
            <person name="Andreopoulos B."/>
            <person name="Baker S."/>
            <person name="Barry K."/>
            <person name="Bills G."/>
            <person name="Bluhm B."/>
            <person name="Cannon C."/>
            <person name="Castanera R."/>
            <person name="Culley D."/>
            <person name="Daum C."/>
            <person name="Ezra D."/>
            <person name="Gonzalez J."/>
            <person name="Henrissat B."/>
            <person name="Kuo A."/>
            <person name="Liang C."/>
            <person name="Lipzen A."/>
            <person name="Lutzoni F."/>
            <person name="Magnuson J."/>
            <person name="Mondo S."/>
            <person name="Nolan M."/>
            <person name="Ohm R."/>
            <person name="Pangilinan J."/>
            <person name="Park H.-J."/>
            <person name="Ramirez L."/>
            <person name="Alfaro M."/>
            <person name="Sun H."/>
            <person name="Tritt A."/>
            <person name="Yoshinaga Y."/>
            <person name="Zwiers L.-H."/>
            <person name="Turgeon B."/>
            <person name="Goodwin S."/>
            <person name="Spatafora J."/>
            <person name="Crous P."/>
            <person name="Grigoriev I."/>
        </authorList>
    </citation>
    <scope>NUCLEOTIDE SEQUENCE</scope>
    <source>
        <strain evidence="2">CBS 125425</strain>
    </source>
</reference>
<evidence type="ECO:0000256" key="1">
    <source>
        <dbReference type="SAM" id="MobiDB-lite"/>
    </source>
</evidence>
<sequence>MKDRNGNDLENDQIKGPRPEKQKTKGGDIEPNEFTTPSFSLRSRTSASSLPHYYDSEPSSQPPNYAKSPSPSKISRTLKPAPPQAGASAASIAAVLGVSSLDEVYALEKQKEKRSFVRRAKDFVTGKGWVPPVDGPPDAGSSADWNYYGSRVDYRMNKERVLRR</sequence>
<keyword evidence="3" id="KW-1185">Reference proteome</keyword>
<dbReference type="AlphaFoldDB" id="A0A9P4QR81"/>
<proteinExistence type="predicted"/>
<feature type="compositionally biased region" description="Low complexity" evidence="1">
    <location>
        <begin position="38"/>
        <end position="50"/>
    </location>
</feature>
<dbReference type="OrthoDB" id="3799998at2759"/>
<feature type="compositionally biased region" description="Polar residues" evidence="1">
    <location>
        <begin position="57"/>
        <end position="75"/>
    </location>
</feature>
<evidence type="ECO:0000313" key="3">
    <source>
        <dbReference type="Proteomes" id="UP000799444"/>
    </source>
</evidence>
<dbReference type="EMBL" id="ML996244">
    <property type="protein sequence ID" value="KAF2729486.1"/>
    <property type="molecule type" value="Genomic_DNA"/>
</dbReference>
<name>A0A9P4QR81_9PLEO</name>